<dbReference type="EMBL" id="JBJUIK010000016">
    <property type="protein sequence ID" value="KAL3499851.1"/>
    <property type="molecule type" value="Genomic_DNA"/>
</dbReference>
<reference evidence="2 3" key="1">
    <citation type="submission" date="2024-11" db="EMBL/GenBank/DDBJ databases">
        <title>A near-complete genome assembly of Cinchona calisaya.</title>
        <authorList>
            <person name="Lian D.C."/>
            <person name="Zhao X.W."/>
            <person name="Wei L."/>
        </authorList>
    </citation>
    <scope>NUCLEOTIDE SEQUENCE [LARGE SCALE GENOMIC DNA]</scope>
    <source>
        <tissue evidence="2">Nenye</tissue>
    </source>
</reference>
<gene>
    <name evidence="2" type="ORF">ACH5RR_038944</name>
</gene>
<evidence type="ECO:0000313" key="3">
    <source>
        <dbReference type="Proteomes" id="UP001630127"/>
    </source>
</evidence>
<dbReference type="Gene3D" id="1.20.1250.20">
    <property type="entry name" value="MFS general substrate transporter like domains"/>
    <property type="match status" value="1"/>
</dbReference>
<comment type="similarity">
    <text evidence="1">Belongs to the major facilitator superfamily. Phosphate:H(+) symporter (TC 2.A.1.9) family.</text>
</comment>
<proteinExistence type="inferred from homology"/>
<evidence type="ECO:0000313" key="2">
    <source>
        <dbReference type="EMBL" id="KAL3499851.1"/>
    </source>
</evidence>
<dbReference type="AlphaFoldDB" id="A0ABD2XWS2"/>
<name>A0ABD2XWS2_9GENT</name>
<evidence type="ECO:0000256" key="1">
    <source>
        <dbReference type="ARBA" id="ARBA00044504"/>
    </source>
</evidence>
<dbReference type="PANTHER" id="PTHR11654">
    <property type="entry name" value="OLIGOPEPTIDE TRANSPORTER-RELATED"/>
    <property type="match status" value="1"/>
</dbReference>
<keyword evidence="3" id="KW-1185">Reference proteome</keyword>
<accession>A0ABD2XWS2</accession>
<sequence>MASFQVSKEQLLAAQKTGTVTSSLSLEVSQVNLTGDDTKLAPSFRSSLSSHQKIQELGPSGNPISRFSQVIVAAVTKWGVEMPQSDDELFEVEGKGSSISGARKMLHTNGLKFLDRAAFITRDSNNEEQRDYNQCLALARVILRVLDALVSRIKKGSKGLTETKDSKGLKELQRMEIGLVIAVTAMILPGIVENYQRKYVKVFMSVGEPEFFNDHAPDGLESFGSALHMTSISRRN</sequence>
<comment type="caution">
    <text evidence="2">The sequence shown here is derived from an EMBL/GenBank/DDBJ whole genome shotgun (WGS) entry which is preliminary data.</text>
</comment>
<organism evidence="2 3">
    <name type="scientific">Cinchona calisaya</name>
    <dbReference type="NCBI Taxonomy" id="153742"/>
    <lineage>
        <taxon>Eukaryota</taxon>
        <taxon>Viridiplantae</taxon>
        <taxon>Streptophyta</taxon>
        <taxon>Embryophyta</taxon>
        <taxon>Tracheophyta</taxon>
        <taxon>Spermatophyta</taxon>
        <taxon>Magnoliopsida</taxon>
        <taxon>eudicotyledons</taxon>
        <taxon>Gunneridae</taxon>
        <taxon>Pentapetalae</taxon>
        <taxon>asterids</taxon>
        <taxon>lamiids</taxon>
        <taxon>Gentianales</taxon>
        <taxon>Rubiaceae</taxon>
        <taxon>Cinchonoideae</taxon>
        <taxon>Cinchoneae</taxon>
        <taxon>Cinchona</taxon>
    </lineage>
</organism>
<dbReference type="Proteomes" id="UP001630127">
    <property type="component" value="Unassembled WGS sequence"/>
</dbReference>
<dbReference type="InterPro" id="IPR036259">
    <property type="entry name" value="MFS_trans_sf"/>
</dbReference>
<protein>
    <submittedName>
        <fullName evidence="2">Uncharacterized protein</fullName>
    </submittedName>
</protein>